<feature type="region of interest" description="Disordered" evidence="1">
    <location>
        <begin position="40"/>
        <end position="86"/>
    </location>
</feature>
<reference evidence="2 3" key="1">
    <citation type="submission" date="2016-11" db="EMBL/GenBank/DDBJ databases">
        <authorList>
            <person name="Jaros S."/>
            <person name="Januszkiewicz K."/>
            <person name="Wedrychowicz H."/>
        </authorList>
    </citation>
    <scope>NUCLEOTIDE SEQUENCE [LARGE SCALE GENOMIC DNA]</scope>
    <source>
        <strain evidence="2 3">BPI-34</strain>
    </source>
</reference>
<name>A0A1M7P121_XYLRU</name>
<dbReference type="AlphaFoldDB" id="A0A1M7P121"/>
<feature type="compositionally biased region" description="Basic and acidic residues" evidence="1">
    <location>
        <begin position="62"/>
        <end position="75"/>
    </location>
</feature>
<evidence type="ECO:0000256" key="1">
    <source>
        <dbReference type="SAM" id="MobiDB-lite"/>
    </source>
</evidence>
<sequence length="86" mass="10295">MSNRNVTDTQGRVWRRCAIPDGVTLANGETKERIEEELRKKKQRAKEQECRAKEKAKRKAKIQREKARKEWEERPQIIYTPMGNKR</sequence>
<evidence type="ECO:0000313" key="2">
    <source>
        <dbReference type="EMBL" id="SHN10080.1"/>
    </source>
</evidence>
<accession>A0A1M7P121</accession>
<evidence type="ECO:0000313" key="3">
    <source>
        <dbReference type="Proteomes" id="UP000184280"/>
    </source>
</evidence>
<dbReference type="EMBL" id="FRCJ01000012">
    <property type="protein sequence ID" value="SHN10080.1"/>
    <property type="molecule type" value="Genomic_DNA"/>
</dbReference>
<feature type="compositionally biased region" description="Basic and acidic residues" evidence="1">
    <location>
        <begin position="40"/>
        <end position="53"/>
    </location>
</feature>
<organism evidence="2 3">
    <name type="scientific">Xylanibacter ruminicola</name>
    <name type="common">Prevotella ruminicola</name>
    <dbReference type="NCBI Taxonomy" id="839"/>
    <lineage>
        <taxon>Bacteria</taxon>
        <taxon>Pseudomonadati</taxon>
        <taxon>Bacteroidota</taxon>
        <taxon>Bacteroidia</taxon>
        <taxon>Bacteroidales</taxon>
        <taxon>Prevotellaceae</taxon>
        <taxon>Xylanibacter</taxon>
    </lineage>
</organism>
<gene>
    <name evidence="2" type="ORF">SAMN04488494_0285</name>
</gene>
<dbReference type="RefSeq" id="WP_073048441.1">
    <property type="nucleotide sequence ID" value="NZ_FRCJ01000012.1"/>
</dbReference>
<proteinExistence type="predicted"/>
<dbReference type="Proteomes" id="UP000184280">
    <property type="component" value="Unassembled WGS sequence"/>
</dbReference>
<protein>
    <submittedName>
        <fullName evidence="2">Uncharacterized protein</fullName>
    </submittedName>
</protein>